<protein>
    <recommendedName>
        <fullName evidence="3">Reverse transcriptase zinc-binding domain-containing protein</fullName>
    </recommendedName>
</protein>
<gene>
    <name evidence="1" type="ORF">LTRI10_LOCUS29495</name>
</gene>
<evidence type="ECO:0008006" key="3">
    <source>
        <dbReference type="Google" id="ProtNLM"/>
    </source>
</evidence>
<evidence type="ECO:0000313" key="2">
    <source>
        <dbReference type="Proteomes" id="UP001497516"/>
    </source>
</evidence>
<proteinExistence type="predicted"/>
<sequence length="149" mass="17113">MLSTCVADYIDEDGRWNKPSFDHLLPQEVTDKITALAVDRLSSANDRLFWRETSNGHFSTKTTYSLVHSATTTVDMTTEPPWKIIWKLSLLERVRTFVWLLCSENLILGHGCTQSSLLPRLAVFAATTDWRITFTYSRIVQSPNIYGRR</sequence>
<evidence type="ECO:0000313" key="1">
    <source>
        <dbReference type="EMBL" id="CAL1388570.1"/>
    </source>
</evidence>
<dbReference type="AlphaFoldDB" id="A0AAV2ESV9"/>
<name>A0AAV2ESV9_9ROSI</name>
<dbReference type="Proteomes" id="UP001497516">
    <property type="component" value="Chromosome 5"/>
</dbReference>
<keyword evidence="2" id="KW-1185">Reference proteome</keyword>
<reference evidence="1 2" key="1">
    <citation type="submission" date="2024-04" db="EMBL/GenBank/DDBJ databases">
        <authorList>
            <person name="Fracassetti M."/>
        </authorList>
    </citation>
    <scope>NUCLEOTIDE SEQUENCE [LARGE SCALE GENOMIC DNA]</scope>
</reference>
<organism evidence="1 2">
    <name type="scientific">Linum trigynum</name>
    <dbReference type="NCBI Taxonomy" id="586398"/>
    <lineage>
        <taxon>Eukaryota</taxon>
        <taxon>Viridiplantae</taxon>
        <taxon>Streptophyta</taxon>
        <taxon>Embryophyta</taxon>
        <taxon>Tracheophyta</taxon>
        <taxon>Spermatophyta</taxon>
        <taxon>Magnoliopsida</taxon>
        <taxon>eudicotyledons</taxon>
        <taxon>Gunneridae</taxon>
        <taxon>Pentapetalae</taxon>
        <taxon>rosids</taxon>
        <taxon>fabids</taxon>
        <taxon>Malpighiales</taxon>
        <taxon>Linaceae</taxon>
        <taxon>Linum</taxon>
    </lineage>
</organism>
<dbReference type="EMBL" id="OZ034818">
    <property type="protein sequence ID" value="CAL1388570.1"/>
    <property type="molecule type" value="Genomic_DNA"/>
</dbReference>
<accession>A0AAV2ESV9</accession>